<keyword evidence="7" id="KW-0234">DNA repair</keyword>
<feature type="domain" description="BRCT" evidence="12">
    <location>
        <begin position="378"/>
        <end position="445"/>
    </location>
</feature>
<keyword evidence="14" id="KW-1185">Reference proteome</keyword>
<proteinExistence type="predicted"/>
<dbReference type="PANTHER" id="PTHR13763">
    <property type="entry name" value="BREAST CANCER TYPE 1 SUSCEPTIBILITY PROTEIN BRCA1"/>
    <property type="match status" value="1"/>
</dbReference>
<evidence type="ECO:0000313" key="14">
    <source>
        <dbReference type="Proteomes" id="UP000053766"/>
    </source>
</evidence>
<keyword evidence="2" id="KW-0479">Metal-binding</keyword>
<dbReference type="GO" id="GO:0000724">
    <property type="term" value="P:double-strand break repair via homologous recombination"/>
    <property type="evidence" value="ECO:0007669"/>
    <property type="project" value="TreeGrafter"/>
</dbReference>
<dbReference type="InterPro" id="IPR027370">
    <property type="entry name" value="Znf-RING_euk"/>
</dbReference>
<feature type="domain" description="RING-type" evidence="11">
    <location>
        <begin position="26"/>
        <end position="66"/>
    </location>
</feature>
<organism evidence="13 14">
    <name type="scientific">Dictyocaulus viviparus</name>
    <name type="common">Bovine lungworm</name>
    <dbReference type="NCBI Taxonomy" id="29172"/>
    <lineage>
        <taxon>Eukaryota</taxon>
        <taxon>Metazoa</taxon>
        <taxon>Ecdysozoa</taxon>
        <taxon>Nematoda</taxon>
        <taxon>Chromadorea</taxon>
        <taxon>Rhabditida</taxon>
        <taxon>Rhabditina</taxon>
        <taxon>Rhabditomorpha</taxon>
        <taxon>Strongyloidea</taxon>
        <taxon>Metastrongylidae</taxon>
        <taxon>Dictyocaulus</taxon>
    </lineage>
</organism>
<dbReference type="Gene3D" id="3.40.50.10190">
    <property type="entry name" value="BRCT domain"/>
    <property type="match status" value="2"/>
</dbReference>
<evidence type="ECO:0000313" key="13">
    <source>
        <dbReference type="EMBL" id="KJH44215.1"/>
    </source>
</evidence>
<dbReference type="InterPro" id="IPR001841">
    <property type="entry name" value="Znf_RING"/>
</dbReference>
<evidence type="ECO:0000259" key="12">
    <source>
        <dbReference type="PROSITE" id="PS50172"/>
    </source>
</evidence>
<keyword evidence="5 9" id="KW-0863">Zinc-finger</keyword>
<reference evidence="13 14" key="1">
    <citation type="submission" date="2013-11" db="EMBL/GenBank/DDBJ databases">
        <title>Draft genome of the bovine lungworm Dictyocaulus viviparus.</title>
        <authorList>
            <person name="Mitreva M."/>
        </authorList>
    </citation>
    <scope>NUCLEOTIDE SEQUENCE [LARGE SCALE GENOMIC DNA]</scope>
    <source>
        <strain evidence="13 14">HannoverDv2000</strain>
    </source>
</reference>
<dbReference type="Proteomes" id="UP000053766">
    <property type="component" value="Unassembled WGS sequence"/>
</dbReference>
<dbReference type="SUPFAM" id="SSF52113">
    <property type="entry name" value="BRCT domain"/>
    <property type="match status" value="2"/>
</dbReference>
<keyword evidence="8" id="KW-0539">Nucleus</keyword>
<dbReference type="Pfam" id="PF13445">
    <property type="entry name" value="zf-RING_UBOX"/>
    <property type="match status" value="1"/>
</dbReference>
<evidence type="ECO:0000256" key="9">
    <source>
        <dbReference type="PROSITE-ProRule" id="PRU00175"/>
    </source>
</evidence>
<dbReference type="InterPro" id="IPR017907">
    <property type="entry name" value="Znf_RING_CS"/>
</dbReference>
<comment type="subcellular location">
    <subcellularLocation>
        <location evidence="1">Nucleus</location>
    </subcellularLocation>
</comment>
<dbReference type="EMBL" id="KN716490">
    <property type="protein sequence ID" value="KJH44215.1"/>
    <property type="molecule type" value="Genomic_DNA"/>
</dbReference>
<dbReference type="PROSITE" id="PS50089">
    <property type="entry name" value="ZF_RING_2"/>
    <property type="match status" value="1"/>
</dbReference>
<accession>A0A0D8XHU4</accession>
<dbReference type="InterPro" id="IPR001357">
    <property type="entry name" value="BRCT_dom"/>
</dbReference>
<evidence type="ECO:0000256" key="10">
    <source>
        <dbReference type="SAM" id="MobiDB-lite"/>
    </source>
</evidence>
<feature type="compositionally biased region" description="Polar residues" evidence="10">
    <location>
        <begin position="191"/>
        <end position="207"/>
    </location>
</feature>
<dbReference type="OrthoDB" id="5790173at2759"/>
<evidence type="ECO:0000256" key="3">
    <source>
        <dbReference type="ARBA" id="ARBA00022737"/>
    </source>
</evidence>
<keyword evidence="3" id="KW-0677">Repeat</keyword>
<dbReference type="Pfam" id="PF16589">
    <property type="entry name" value="BRCT_2"/>
    <property type="match status" value="1"/>
</dbReference>
<dbReference type="STRING" id="29172.A0A0D8XHU4"/>
<dbReference type="InterPro" id="IPR036420">
    <property type="entry name" value="BRCT_dom_sf"/>
</dbReference>
<evidence type="ECO:0000256" key="1">
    <source>
        <dbReference type="ARBA" id="ARBA00004123"/>
    </source>
</evidence>
<dbReference type="GO" id="GO:0008270">
    <property type="term" value="F:zinc ion binding"/>
    <property type="evidence" value="ECO:0007669"/>
    <property type="project" value="UniProtKB-KW"/>
</dbReference>
<dbReference type="AlphaFoldDB" id="A0A0D8XHU4"/>
<feature type="domain" description="BRCT" evidence="12">
    <location>
        <begin position="462"/>
        <end position="562"/>
    </location>
</feature>
<dbReference type="SUPFAM" id="SSF57850">
    <property type="entry name" value="RING/U-box"/>
    <property type="match status" value="1"/>
</dbReference>
<evidence type="ECO:0000256" key="2">
    <source>
        <dbReference type="ARBA" id="ARBA00022723"/>
    </source>
</evidence>
<evidence type="ECO:0000256" key="4">
    <source>
        <dbReference type="ARBA" id="ARBA00022763"/>
    </source>
</evidence>
<feature type="region of interest" description="Disordered" evidence="10">
    <location>
        <begin position="173"/>
        <end position="207"/>
    </location>
</feature>
<dbReference type="PROSITE" id="PS00518">
    <property type="entry name" value="ZF_RING_1"/>
    <property type="match status" value="1"/>
</dbReference>
<keyword evidence="4" id="KW-0227">DNA damage</keyword>
<dbReference type="Gene3D" id="3.30.40.10">
    <property type="entry name" value="Zinc/RING finger domain, C3HC4 (zinc finger)"/>
    <property type="match status" value="1"/>
</dbReference>
<evidence type="ECO:0000256" key="7">
    <source>
        <dbReference type="ARBA" id="ARBA00023204"/>
    </source>
</evidence>
<sequence>MSECSSYEIALKINNVLSKIQAELKCGVCRSTFTHPVSATCNHVFCKNCLDQVFLYRRVVECPICRKKINKRSCTASEQHESIVKGYLQIGHSFRCDLQEQAFSIPSNIAYIESQVPSALLNTAPLQDFRPTPQFVLPKIRERRKQSSDAHVNSKVSKFDKVNDESLCKGSSFELSEHGTQRTRKDEMSVNPRSDNQPGDIQHASTKSVHVQCNIPDPFCHCQSLRKSIEIYRERFTCCPSDLHAAFQLVPGLENLLAEVPLSRHFDDVEVGNQLRITERFAACDTPSGIVKKSEKPSSSSLLSHSTEVAPQFCELNEVDVEDDNMNITIQMAFESCPDEEKENINTNSSIVISVSRPACLEDEDLVHKFLSMFPNVQFKEEIDSSSTHLVMMNAEIAFIEKNSYAQKSLRYLFAVAHKCEVVVREWLEECLRTQTLLATTSYELSSDKTGGELGWIRARRISEPLFEQMSFFLPQLFSDSRLLPRKKLKELIAICGGTCYDKPWDIDNVEKSYTIFMPHSTEVNAARRYQASMRGVPVLVADWVLDSVAAYRIMPVESYKIC</sequence>
<protein>
    <submittedName>
        <fullName evidence="13">Zinc finger, C3HC4 type</fullName>
    </submittedName>
</protein>
<dbReference type="SMR" id="A0A0D8XHU4"/>
<name>A0A0D8XHU4_DICVI</name>
<gene>
    <name evidence="13" type="ORF">DICVIV_09759</name>
</gene>
<keyword evidence="6" id="KW-0862">Zinc</keyword>
<evidence type="ECO:0000256" key="8">
    <source>
        <dbReference type="ARBA" id="ARBA00023242"/>
    </source>
</evidence>
<dbReference type="GO" id="GO:0004842">
    <property type="term" value="F:ubiquitin-protein transferase activity"/>
    <property type="evidence" value="ECO:0007669"/>
    <property type="project" value="TreeGrafter"/>
</dbReference>
<evidence type="ECO:0000256" key="5">
    <source>
        <dbReference type="ARBA" id="ARBA00022771"/>
    </source>
</evidence>
<evidence type="ECO:0000259" key="11">
    <source>
        <dbReference type="PROSITE" id="PS50089"/>
    </source>
</evidence>
<dbReference type="InterPro" id="IPR013083">
    <property type="entry name" value="Znf_RING/FYVE/PHD"/>
</dbReference>
<dbReference type="PANTHER" id="PTHR13763:SF0">
    <property type="entry name" value="BREAST CANCER TYPE 1 SUSCEPTIBILITY PROTEIN"/>
    <property type="match status" value="1"/>
</dbReference>
<feature type="compositionally biased region" description="Basic and acidic residues" evidence="10">
    <location>
        <begin position="175"/>
        <end position="188"/>
    </location>
</feature>
<dbReference type="InterPro" id="IPR031099">
    <property type="entry name" value="BRCA1-associated"/>
</dbReference>
<reference evidence="14" key="2">
    <citation type="journal article" date="2016" name="Sci. Rep.">
        <title>Dictyocaulus viviparus genome, variome and transcriptome elucidate lungworm biology and support future intervention.</title>
        <authorList>
            <person name="McNulty S.N."/>
            <person name="Strube C."/>
            <person name="Rosa B.A."/>
            <person name="Martin J.C."/>
            <person name="Tyagi R."/>
            <person name="Choi Y.J."/>
            <person name="Wang Q."/>
            <person name="Hallsworth Pepin K."/>
            <person name="Zhang X."/>
            <person name="Ozersky P."/>
            <person name="Wilson R.K."/>
            <person name="Sternberg P.W."/>
            <person name="Gasser R.B."/>
            <person name="Mitreva M."/>
        </authorList>
    </citation>
    <scope>NUCLEOTIDE SEQUENCE [LARGE SCALE GENOMIC DNA]</scope>
    <source>
        <strain evidence="14">HannoverDv2000</strain>
    </source>
</reference>
<dbReference type="GO" id="GO:0045944">
    <property type="term" value="P:positive regulation of transcription by RNA polymerase II"/>
    <property type="evidence" value="ECO:0007669"/>
    <property type="project" value="TreeGrafter"/>
</dbReference>
<dbReference type="GO" id="GO:0031436">
    <property type="term" value="C:BRCA1-BARD1 complex"/>
    <property type="evidence" value="ECO:0007669"/>
    <property type="project" value="TreeGrafter"/>
</dbReference>
<dbReference type="PROSITE" id="PS50172">
    <property type="entry name" value="BRCT"/>
    <property type="match status" value="2"/>
</dbReference>
<evidence type="ECO:0000256" key="6">
    <source>
        <dbReference type="ARBA" id="ARBA00022833"/>
    </source>
</evidence>
<dbReference type="GO" id="GO:0070531">
    <property type="term" value="C:BRCA1-A complex"/>
    <property type="evidence" value="ECO:0007669"/>
    <property type="project" value="TreeGrafter"/>
</dbReference>
<dbReference type="SMART" id="SM00184">
    <property type="entry name" value="RING"/>
    <property type="match status" value="1"/>
</dbReference>